<accession>A0A7V1BI27</accession>
<dbReference type="EMBL" id="DRFN01000049">
    <property type="protein sequence ID" value="HDZ53338.1"/>
    <property type="molecule type" value="Genomic_DNA"/>
</dbReference>
<protein>
    <submittedName>
        <fullName evidence="1">Uncharacterized protein</fullName>
    </submittedName>
</protein>
<comment type="caution">
    <text evidence="1">The sequence shown here is derived from an EMBL/GenBank/DDBJ whole genome shotgun (WGS) entry which is preliminary data.</text>
</comment>
<organism evidence="1">
    <name type="scientific">Sulfitobacter litoralis</name>
    <dbReference type="NCBI Taxonomy" id="335975"/>
    <lineage>
        <taxon>Bacteria</taxon>
        <taxon>Pseudomonadati</taxon>
        <taxon>Pseudomonadota</taxon>
        <taxon>Alphaproteobacteria</taxon>
        <taxon>Rhodobacterales</taxon>
        <taxon>Roseobacteraceae</taxon>
        <taxon>Sulfitobacter</taxon>
    </lineage>
</organism>
<proteinExistence type="predicted"/>
<dbReference type="RefSeq" id="WP_273055294.1">
    <property type="nucleotide sequence ID" value="NZ_DRFN01000049.1"/>
</dbReference>
<reference evidence="1" key="1">
    <citation type="journal article" date="2020" name="mSystems">
        <title>Genome- and Community-Level Interaction Insights into Carbon Utilization and Element Cycling Functions of Hydrothermarchaeota in Hydrothermal Sediment.</title>
        <authorList>
            <person name="Zhou Z."/>
            <person name="Liu Y."/>
            <person name="Xu W."/>
            <person name="Pan J."/>
            <person name="Luo Z.H."/>
            <person name="Li M."/>
        </authorList>
    </citation>
    <scope>NUCLEOTIDE SEQUENCE [LARGE SCALE GENOMIC DNA]</scope>
    <source>
        <strain evidence="1">HyVt-323</strain>
    </source>
</reference>
<gene>
    <name evidence="1" type="ORF">ENH63_16540</name>
</gene>
<evidence type="ECO:0000313" key="1">
    <source>
        <dbReference type="EMBL" id="HDZ53338.1"/>
    </source>
</evidence>
<dbReference type="Proteomes" id="UP000885704">
    <property type="component" value="Unassembled WGS sequence"/>
</dbReference>
<dbReference type="AlphaFoldDB" id="A0A7V1BI27"/>
<sequence>MQIRPADELCAAIECYGSTGNEGEAFDGLRNFKDKFDPEWEPRFLVAPARSNILLIATDAAALIAGGMRKVVVAS</sequence>
<name>A0A7V1BI27_9RHOB</name>